<organism evidence="2 3">
    <name type="scientific">Fontibacter flavus</name>
    <dbReference type="NCBI Taxonomy" id="654838"/>
    <lineage>
        <taxon>Bacteria</taxon>
        <taxon>Pseudomonadati</taxon>
        <taxon>Bacteroidota</taxon>
        <taxon>Cytophagia</taxon>
        <taxon>Cytophagales</taxon>
        <taxon>Cyclobacteriaceae</taxon>
        <taxon>Fontibacter</taxon>
    </lineage>
</organism>
<evidence type="ECO:0000256" key="1">
    <source>
        <dbReference type="SAM" id="Phobius"/>
    </source>
</evidence>
<evidence type="ECO:0000313" key="2">
    <source>
        <dbReference type="EMBL" id="MFC0264780.1"/>
    </source>
</evidence>
<sequence>MFQACLIGWEDLKTLTKGGKTESCFWRSRTADDLKIAMMESGHEALNQLGAVIFYHIGGIVHIVLAFQSLNESKGIL</sequence>
<comment type="caution">
    <text evidence="2">The sequence shown here is derived from an EMBL/GenBank/DDBJ whole genome shotgun (WGS) entry which is preliminary data.</text>
</comment>
<evidence type="ECO:0000313" key="3">
    <source>
        <dbReference type="Proteomes" id="UP001589797"/>
    </source>
</evidence>
<name>A0ABV6FZT5_9BACT</name>
<dbReference type="Proteomes" id="UP001589797">
    <property type="component" value="Unassembled WGS sequence"/>
</dbReference>
<keyword evidence="1" id="KW-0472">Membrane</keyword>
<dbReference type="RefSeq" id="WP_382389366.1">
    <property type="nucleotide sequence ID" value="NZ_JBHLWI010000090.1"/>
</dbReference>
<keyword evidence="1" id="KW-1133">Transmembrane helix</keyword>
<keyword evidence="3" id="KW-1185">Reference proteome</keyword>
<feature type="transmembrane region" description="Helical" evidence="1">
    <location>
        <begin position="48"/>
        <end position="67"/>
    </location>
</feature>
<gene>
    <name evidence="2" type="ORF">ACFFIP_18980</name>
</gene>
<keyword evidence="1" id="KW-0812">Transmembrane</keyword>
<accession>A0ABV6FZT5</accession>
<proteinExistence type="predicted"/>
<dbReference type="EMBL" id="JBHLWI010000090">
    <property type="protein sequence ID" value="MFC0264780.1"/>
    <property type="molecule type" value="Genomic_DNA"/>
</dbReference>
<protein>
    <submittedName>
        <fullName evidence="2">Uncharacterized protein</fullName>
    </submittedName>
</protein>
<reference evidence="2 3" key="1">
    <citation type="submission" date="2024-09" db="EMBL/GenBank/DDBJ databases">
        <authorList>
            <person name="Sun Q."/>
            <person name="Mori K."/>
        </authorList>
    </citation>
    <scope>NUCLEOTIDE SEQUENCE [LARGE SCALE GENOMIC DNA]</scope>
    <source>
        <strain evidence="2 3">CCM 7650</strain>
    </source>
</reference>